<name>A0A9W7YF38_9FUNG</name>
<evidence type="ECO:0000256" key="5">
    <source>
        <dbReference type="ARBA" id="ARBA00022771"/>
    </source>
</evidence>
<evidence type="ECO:0000256" key="6">
    <source>
        <dbReference type="ARBA" id="ARBA00022833"/>
    </source>
</evidence>
<evidence type="ECO:0000313" key="11">
    <source>
        <dbReference type="Proteomes" id="UP001143981"/>
    </source>
</evidence>
<keyword evidence="6 8" id="KW-0862">Zinc</keyword>
<keyword evidence="4" id="KW-0677">Repeat</keyword>
<dbReference type="GO" id="GO:0008143">
    <property type="term" value="F:poly(A) binding"/>
    <property type="evidence" value="ECO:0007669"/>
    <property type="project" value="InterPro"/>
</dbReference>
<dbReference type="Gene3D" id="4.10.1000.40">
    <property type="match status" value="1"/>
</dbReference>
<dbReference type="PANTHER" id="PTHR14738:SF29">
    <property type="entry name" value="ZINC FINGER CCCH DOMAIN-CONTAINING PROTEIN 14"/>
    <property type="match status" value="1"/>
</dbReference>
<dbReference type="Pfam" id="PF14608">
    <property type="entry name" value="zf-CCCH_2"/>
    <property type="match status" value="2"/>
</dbReference>
<gene>
    <name evidence="10" type="ORF">LPJ61_002786</name>
</gene>
<evidence type="ECO:0000256" key="1">
    <source>
        <dbReference type="ARBA" id="ARBA00004123"/>
    </source>
</evidence>
<dbReference type="EMBL" id="JANBOI010000390">
    <property type="protein sequence ID" value="KAJ1730908.1"/>
    <property type="molecule type" value="Genomic_DNA"/>
</dbReference>
<dbReference type="PROSITE" id="PS50103">
    <property type="entry name" value="ZF_C3H1"/>
    <property type="match status" value="1"/>
</dbReference>
<dbReference type="GO" id="GO:0043488">
    <property type="term" value="P:regulation of mRNA stability"/>
    <property type="evidence" value="ECO:0007669"/>
    <property type="project" value="InterPro"/>
</dbReference>
<evidence type="ECO:0000259" key="9">
    <source>
        <dbReference type="PROSITE" id="PS50103"/>
    </source>
</evidence>
<comment type="caution">
    <text evidence="10">The sequence shown here is derived from an EMBL/GenBank/DDBJ whole genome shotgun (WGS) entry which is preliminary data.</text>
</comment>
<keyword evidence="5 8" id="KW-0863">Zinc-finger</keyword>
<proteinExistence type="inferred from homology"/>
<evidence type="ECO:0000256" key="3">
    <source>
        <dbReference type="ARBA" id="ARBA00022723"/>
    </source>
</evidence>
<dbReference type="GO" id="GO:0005634">
    <property type="term" value="C:nucleus"/>
    <property type="evidence" value="ECO:0007669"/>
    <property type="project" value="UniProtKB-SubCell"/>
</dbReference>
<comment type="subcellular location">
    <subcellularLocation>
        <location evidence="1">Nucleus</location>
    </subcellularLocation>
</comment>
<keyword evidence="3 8" id="KW-0479">Metal-binding</keyword>
<dbReference type="GO" id="GO:0005737">
    <property type="term" value="C:cytoplasm"/>
    <property type="evidence" value="ECO:0007669"/>
    <property type="project" value="TreeGrafter"/>
</dbReference>
<evidence type="ECO:0000256" key="2">
    <source>
        <dbReference type="ARBA" id="ARBA00008423"/>
    </source>
</evidence>
<dbReference type="InterPro" id="IPR000571">
    <property type="entry name" value="Znf_CCCH"/>
</dbReference>
<evidence type="ECO:0000256" key="4">
    <source>
        <dbReference type="ARBA" id="ARBA00022737"/>
    </source>
</evidence>
<keyword evidence="11" id="KW-1185">Reference proteome</keyword>
<keyword evidence="7" id="KW-0539">Nucleus</keyword>
<dbReference type="AlphaFoldDB" id="A0A9W7YF38"/>
<dbReference type="Proteomes" id="UP001143981">
    <property type="component" value="Unassembled WGS sequence"/>
</dbReference>
<dbReference type="GO" id="GO:0008270">
    <property type="term" value="F:zinc ion binding"/>
    <property type="evidence" value="ECO:0007669"/>
    <property type="project" value="UniProtKB-KW"/>
</dbReference>
<dbReference type="OrthoDB" id="438553at2759"/>
<reference evidence="10" key="1">
    <citation type="submission" date="2022-07" db="EMBL/GenBank/DDBJ databases">
        <title>Phylogenomic reconstructions and comparative analyses of Kickxellomycotina fungi.</title>
        <authorList>
            <person name="Reynolds N.K."/>
            <person name="Stajich J.E."/>
            <person name="Barry K."/>
            <person name="Grigoriev I.V."/>
            <person name="Crous P."/>
            <person name="Smith M.E."/>
        </authorList>
    </citation>
    <scope>NUCLEOTIDE SEQUENCE</scope>
    <source>
        <strain evidence="10">BCRC 34381</strain>
    </source>
</reference>
<feature type="domain" description="C3H1-type" evidence="9">
    <location>
        <begin position="189"/>
        <end position="213"/>
    </location>
</feature>
<dbReference type="PANTHER" id="PTHR14738">
    <property type="entry name" value="ZINC FINGER CCCH DOMAIN-CONTAINING PROTEIN 14"/>
    <property type="match status" value="1"/>
</dbReference>
<dbReference type="InterPro" id="IPR040366">
    <property type="entry name" value="Nab2/ZC3H14"/>
</dbReference>
<organism evidence="10 11">
    <name type="scientific">Coemansia biformis</name>
    <dbReference type="NCBI Taxonomy" id="1286918"/>
    <lineage>
        <taxon>Eukaryota</taxon>
        <taxon>Fungi</taxon>
        <taxon>Fungi incertae sedis</taxon>
        <taxon>Zoopagomycota</taxon>
        <taxon>Kickxellomycotina</taxon>
        <taxon>Kickxellomycetes</taxon>
        <taxon>Kickxellales</taxon>
        <taxon>Kickxellaceae</taxon>
        <taxon>Coemansia</taxon>
    </lineage>
</organism>
<accession>A0A9W7YF38</accession>
<feature type="zinc finger region" description="C3H1-type" evidence="8">
    <location>
        <begin position="189"/>
        <end position="213"/>
    </location>
</feature>
<feature type="non-terminal residue" evidence="10">
    <location>
        <position position="1"/>
    </location>
</feature>
<evidence type="ECO:0000313" key="10">
    <source>
        <dbReference type="EMBL" id="KAJ1730908.1"/>
    </source>
</evidence>
<protein>
    <recommendedName>
        <fullName evidence="9">C3H1-type domain-containing protein</fullName>
    </recommendedName>
</protein>
<evidence type="ECO:0000256" key="7">
    <source>
        <dbReference type="ARBA" id="ARBA00023242"/>
    </source>
</evidence>
<sequence length="268" mass="28426">AQPLLSESAIRSRYVGSPNEFARSLLDRCSSSEYVTPQSLAWGPGRSLHNATENVIDVVATDSSGSSDSGMDSEADVYAASQEPMRSATPELEFSPHSPQRTGSRLAEALGVGMHAVRLPAGACAGDDANASLAAPTGTVAAPPAASRLNWRAKAFVSGARAMSSVAPSAVSGDAAAAAAASPIARSSTVAKRRCRFWPTCSNGRCKYAHPQKKCRMYPNCSFGNNCIFVHQSDVPRIHAFIAGNGTRRTKRRNDIIKFNHLESYNLL</sequence>
<comment type="similarity">
    <text evidence="2">Belongs to the ZC3H14 family.</text>
</comment>
<evidence type="ECO:0000256" key="8">
    <source>
        <dbReference type="PROSITE-ProRule" id="PRU00723"/>
    </source>
</evidence>